<dbReference type="GO" id="GO:0016787">
    <property type="term" value="F:hydrolase activity"/>
    <property type="evidence" value="ECO:0007669"/>
    <property type="project" value="UniProtKB-KW"/>
</dbReference>
<dbReference type="InterPro" id="IPR006439">
    <property type="entry name" value="HAD-SF_hydro_IA"/>
</dbReference>
<dbReference type="Proteomes" id="UP001056374">
    <property type="component" value="Chromosome"/>
</dbReference>
<evidence type="ECO:0000313" key="2">
    <source>
        <dbReference type="Proteomes" id="UP001056374"/>
    </source>
</evidence>
<dbReference type="Pfam" id="PF00702">
    <property type="entry name" value="Hydrolase"/>
    <property type="match status" value="1"/>
</dbReference>
<gene>
    <name evidence="1" type="ORF">NFX46_19695</name>
</gene>
<dbReference type="NCBIfam" id="TIGR01509">
    <property type="entry name" value="HAD-SF-IA-v3"/>
    <property type="match status" value="1"/>
</dbReference>
<name>A0ABY4Z9R3_9ACTN</name>
<dbReference type="Gene3D" id="3.40.50.1000">
    <property type="entry name" value="HAD superfamily/HAD-like"/>
    <property type="match status" value="1"/>
</dbReference>
<keyword evidence="2" id="KW-1185">Reference proteome</keyword>
<protein>
    <submittedName>
        <fullName evidence="1">HAD-IA family hydrolase</fullName>
    </submittedName>
</protein>
<organism evidence="1 2">
    <name type="scientific">Streptomyces phaeoluteigriseus</name>
    <dbReference type="NCBI Taxonomy" id="114686"/>
    <lineage>
        <taxon>Bacteria</taxon>
        <taxon>Bacillati</taxon>
        <taxon>Actinomycetota</taxon>
        <taxon>Actinomycetes</taxon>
        <taxon>Kitasatosporales</taxon>
        <taxon>Streptomycetaceae</taxon>
        <taxon>Streptomyces</taxon>
        <taxon>Streptomyces aurantiacus group</taxon>
    </lineage>
</organism>
<keyword evidence="1" id="KW-0378">Hydrolase</keyword>
<dbReference type="InterPro" id="IPR023214">
    <property type="entry name" value="HAD_sf"/>
</dbReference>
<dbReference type="EMBL" id="CP099468">
    <property type="protein sequence ID" value="USQ85779.1"/>
    <property type="molecule type" value="Genomic_DNA"/>
</dbReference>
<accession>A0ABY4Z9R3</accession>
<dbReference type="InterPro" id="IPR036412">
    <property type="entry name" value="HAD-like_sf"/>
</dbReference>
<evidence type="ECO:0000313" key="1">
    <source>
        <dbReference type="EMBL" id="USQ85779.1"/>
    </source>
</evidence>
<reference evidence="1" key="1">
    <citation type="submission" date="2022-06" db="EMBL/GenBank/DDBJ databases">
        <title>Complete genome sequence of soil microorganisms Streptomyces sp. Qhu-M197 isolated from Alpine meadows habitats on the Tibetan Plateau.</title>
        <authorList>
            <person name="Zhang B."/>
            <person name="Xiang X."/>
            <person name="Fan J."/>
        </authorList>
    </citation>
    <scope>NUCLEOTIDE SEQUENCE</scope>
    <source>
        <strain evidence="1">Qhu-M197</strain>
    </source>
</reference>
<sequence>MCEFSCQIGHAKPDPGPYAWCVRMLGGQPADVLFVDDREENADAARAVGLRGALFTAVADLRDHRLDAAAPGRGRLTEA</sequence>
<dbReference type="SUPFAM" id="SSF56784">
    <property type="entry name" value="HAD-like"/>
    <property type="match status" value="1"/>
</dbReference>
<dbReference type="PANTHER" id="PTHR43611:SF3">
    <property type="entry name" value="FLAVIN MONONUCLEOTIDE HYDROLASE 1, CHLOROPLATIC"/>
    <property type="match status" value="1"/>
</dbReference>
<dbReference type="PANTHER" id="PTHR43611">
    <property type="entry name" value="ALPHA-D-GLUCOSE 1-PHOSPHATE PHOSPHATASE"/>
    <property type="match status" value="1"/>
</dbReference>
<proteinExistence type="predicted"/>